<evidence type="ECO:0000313" key="1">
    <source>
        <dbReference type="Ensembl" id="ENSMAMP00000000457.2"/>
    </source>
</evidence>
<name>A0A3Q3KG86_9TELE</name>
<dbReference type="Ensembl" id="ENSMAMT00000000464.2">
    <property type="protein sequence ID" value="ENSMAMP00000000457.2"/>
    <property type="gene ID" value="ENSMAMG00000000314.2"/>
</dbReference>
<accession>A0A3Q3KG86</accession>
<dbReference type="Proteomes" id="UP000261640">
    <property type="component" value="Unplaced"/>
</dbReference>
<keyword evidence="2" id="KW-1185">Reference proteome</keyword>
<reference evidence="1" key="1">
    <citation type="submission" date="2025-08" db="UniProtKB">
        <authorList>
            <consortium name="Ensembl"/>
        </authorList>
    </citation>
    <scope>IDENTIFICATION</scope>
</reference>
<dbReference type="AlphaFoldDB" id="A0A3Q3KG86"/>
<dbReference type="InParanoid" id="A0A3Q3KG86"/>
<proteinExistence type="predicted"/>
<sequence length="123" mass="13412">MCNVAASSLPLSFFTPHCSLGLIVSHPFLSPSCDVLSQNYYCHVNQENASTKSCLDSRGWRMRCAPQGHLRREQLNPVPAEGGSQILCSCVMSLCVHAVCDFAHSTYAYVCICTVCTCLCMLA</sequence>
<evidence type="ECO:0000313" key="2">
    <source>
        <dbReference type="Proteomes" id="UP000261640"/>
    </source>
</evidence>
<organism evidence="1 2">
    <name type="scientific">Mastacembelus armatus</name>
    <name type="common">zig-zag eel</name>
    <dbReference type="NCBI Taxonomy" id="205130"/>
    <lineage>
        <taxon>Eukaryota</taxon>
        <taxon>Metazoa</taxon>
        <taxon>Chordata</taxon>
        <taxon>Craniata</taxon>
        <taxon>Vertebrata</taxon>
        <taxon>Euteleostomi</taxon>
        <taxon>Actinopterygii</taxon>
        <taxon>Neopterygii</taxon>
        <taxon>Teleostei</taxon>
        <taxon>Neoteleostei</taxon>
        <taxon>Acanthomorphata</taxon>
        <taxon>Anabantaria</taxon>
        <taxon>Synbranchiformes</taxon>
        <taxon>Mastacembelidae</taxon>
        <taxon>Mastacembelus</taxon>
    </lineage>
</organism>
<protein>
    <submittedName>
        <fullName evidence="1">Uncharacterized protein</fullName>
    </submittedName>
</protein>
<reference evidence="1" key="2">
    <citation type="submission" date="2025-09" db="UniProtKB">
        <authorList>
            <consortium name="Ensembl"/>
        </authorList>
    </citation>
    <scope>IDENTIFICATION</scope>
</reference>